<organism evidence="11 12">
    <name type="scientific">Ornithorhynchus anatinus</name>
    <name type="common">Duckbill platypus</name>
    <dbReference type="NCBI Taxonomy" id="9258"/>
    <lineage>
        <taxon>Eukaryota</taxon>
        <taxon>Metazoa</taxon>
        <taxon>Chordata</taxon>
        <taxon>Craniata</taxon>
        <taxon>Vertebrata</taxon>
        <taxon>Euteleostomi</taxon>
        <taxon>Mammalia</taxon>
        <taxon>Monotremata</taxon>
        <taxon>Ornithorhynchidae</taxon>
        <taxon>Ornithorhynchus</taxon>
    </lineage>
</organism>
<evidence type="ECO:0000256" key="10">
    <source>
        <dbReference type="RuleBase" id="RU361218"/>
    </source>
</evidence>
<evidence type="ECO:0000256" key="8">
    <source>
        <dbReference type="ARBA" id="ARBA00064353"/>
    </source>
</evidence>
<dbReference type="Bgee" id="ENSOANG00000021316">
    <property type="expression patterns" value="Expressed in testis and 4 other cell types or tissues"/>
</dbReference>
<reference evidence="11" key="3">
    <citation type="submission" date="2025-09" db="UniProtKB">
        <authorList>
            <consortium name="Ensembl"/>
        </authorList>
    </citation>
    <scope>IDENTIFICATION</scope>
    <source>
        <strain evidence="11">Glennie</strain>
    </source>
</reference>
<dbReference type="InterPro" id="IPR018499">
    <property type="entry name" value="Tetraspanin/Peripherin"/>
</dbReference>
<feature type="transmembrane region" description="Helical" evidence="10">
    <location>
        <begin position="55"/>
        <end position="78"/>
    </location>
</feature>
<dbReference type="PANTHER" id="PTHR19282">
    <property type="entry name" value="TETRASPANIN"/>
    <property type="match status" value="1"/>
</dbReference>
<keyword evidence="5 10" id="KW-1133">Transmembrane helix</keyword>
<dbReference type="CTD" id="7103"/>
<evidence type="ECO:0000256" key="1">
    <source>
        <dbReference type="ARBA" id="ARBA00004651"/>
    </source>
</evidence>
<dbReference type="FunCoup" id="F6SXL2">
    <property type="interactions" value="40"/>
</dbReference>
<evidence type="ECO:0000256" key="3">
    <source>
        <dbReference type="ARBA" id="ARBA00022475"/>
    </source>
</evidence>
<evidence type="ECO:0000256" key="4">
    <source>
        <dbReference type="ARBA" id="ARBA00022692"/>
    </source>
</evidence>
<sequence>MAGVSGCIKYSMFIFNFFFWLCGSLILGVSVWLRISNSGQEFLKSGESKVDLNPAIDLLIAVGTTIMVLGFLGCCGAVRESECMLALFFSGLLLILILQVVAGALAVTKNPQIERTFNKTVEEKLPLLLLTGPESEKFQDLLKGFQKKYKCCGLVKGYEDWGDNFKNHYESCRCPQEVIDKCLKWKEDIYIYQKSCRTAIMEYLKNNLLIVAGIAFGLAIVEVLGLVFSLILLLQIGKS</sequence>
<dbReference type="GO" id="GO:0005886">
    <property type="term" value="C:plasma membrane"/>
    <property type="evidence" value="ECO:0000318"/>
    <property type="project" value="GO_Central"/>
</dbReference>
<evidence type="ECO:0000256" key="6">
    <source>
        <dbReference type="ARBA" id="ARBA00023136"/>
    </source>
</evidence>
<evidence type="ECO:0000256" key="2">
    <source>
        <dbReference type="ARBA" id="ARBA00006840"/>
    </source>
</evidence>
<feature type="transmembrane region" description="Helical" evidence="10">
    <location>
        <begin position="12"/>
        <end position="35"/>
    </location>
</feature>
<dbReference type="PRINTS" id="PR00259">
    <property type="entry name" value="TMFOUR"/>
</dbReference>
<dbReference type="STRING" id="9258.ENSOANP00000027123"/>
<dbReference type="RefSeq" id="XP_007664504.1">
    <property type="nucleotide sequence ID" value="XM_007666314.3"/>
</dbReference>
<evidence type="ECO:0000313" key="12">
    <source>
        <dbReference type="Proteomes" id="UP000002279"/>
    </source>
</evidence>
<dbReference type="GeneTree" id="ENSGT00940000158153"/>
<dbReference type="HOGENOM" id="CLU_055524_4_2_1"/>
<keyword evidence="6 10" id="KW-0472">Membrane</keyword>
<reference evidence="11" key="2">
    <citation type="submission" date="2025-08" db="UniProtKB">
        <authorList>
            <consortium name="Ensembl"/>
        </authorList>
    </citation>
    <scope>IDENTIFICATION</scope>
    <source>
        <strain evidence="11">Glennie</strain>
    </source>
</reference>
<keyword evidence="4 10" id="KW-0812">Transmembrane</keyword>
<feature type="transmembrane region" description="Helical" evidence="10">
    <location>
        <begin position="208"/>
        <end position="234"/>
    </location>
</feature>
<dbReference type="Ensembl" id="ENSOANT00000030923.3">
    <property type="protein sequence ID" value="ENSOANP00000027123.2"/>
    <property type="gene ID" value="ENSOANG00000021316.3"/>
</dbReference>
<dbReference type="Gene3D" id="1.10.1450.10">
    <property type="entry name" value="Tetraspanin"/>
    <property type="match status" value="1"/>
</dbReference>
<dbReference type="InterPro" id="IPR008952">
    <property type="entry name" value="Tetraspanin_EC2_sf"/>
</dbReference>
<reference evidence="11 12" key="1">
    <citation type="journal article" date="2008" name="Nature">
        <title>Genome analysis of the platypus reveals unique signatures of evolution.</title>
        <authorList>
            <person name="Warren W.C."/>
            <person name="Hillier L.W."/>
            <person name="Marshall Graves J.A."/>
            <person name="Birney E."/>
            <person name="Ponting C.P."/>
            <person name="Grutzner F."/>
            <person name="Belov K."/>
            <person name="Miller W."/>
            <person name="Clarke L."/>
            <person name="Chinwalla A.T."/>
            <person name="Yang S.P."/>
            <person name="Heger A."/>
            <person name="Locke D.P."/>
            <person name="Miethke P."/>
            <person name="Waters P.D."/>
            <person name="Veyrunes F."/>
            <person name="Fulton L."/>
            <person name="Fulton B."/>
            <person name="Graves T."/>
            <person name="Wallis J."/>
            <person name="Puente X.S."/>
            <person name="Lopez-Otin C."/>
            <person name="Ordonez G.R."/>
            <person name="Eichler E.E."/>
            <person name="Chen L."/>
            <person name="Cheng Z."/>
            <person name="Deakin J.E."/>
            <person name="Alsop A."/>
            <person name="Thompson K."/>
            <person name="Kirby P."/>
            <person name="Papenfuss A.T."/>
            <person name="Wakefield M.J."/>
            <person name="Olender T."/>
            <person name="Lancet D."/>
            <person name="Huttley G.A."/>
            <person name="Smit A.F."/>
            <person name="Pask A."/>
            <person name="Temple-Smith P."/>
            <person name="Batzer M.A."/>
            <person name="Walker J.A."/>
            <person name="Konkel M.K."/>
            <person name="Harris R.S."/>
            <person name="Whittington C.M."/>
            <person name="Wong E.S."/>
            <person name="Gemmell N.J."/>
            <person name="Buschiazzo E."/>
            <person name="Vargas Jentzsch I.M."/>
            <person name="Merkel A."/>
            <person name="Schmitz J."/>
            <person name="Zemann A."/>
            <person name="Churakov G."/>
            <person name="Kriegs J.O."/>
            <person name="Brosius J."/>
            <person name="Murchison E.P."/>
            <person name="Sachidanandam R."/>
            <person name="Smith C."/>
            <person name="Hannon G.J."/>
            <person name="Tsend-Ayush E."/>
            <person name="McMillan D."/>
            <person name="Attenborough R."/>
            <person name="Rens W."/>
            <person name="Ferguson-Smith M."/>
            <person name="Lefevre C.M."/>
            <person name="Sharp J.A."/>
            <person name="Nicholas K.R."/>
            <person name="Ray D.A."/>
            <person name="Kube M."/>
            <person name="Reinhardt R."/>
            <person name="Pringle T.H."/>
            <person name="Taylor J."/>
            <person name="Jones R.C."/>
            <person name="Nixon B."/>
            <person name="Dacheux J.L."/>
            <person name="Niwa H."/>
            <person name="Sekita Y."/>
            <person name="Huang X."/>
            <person name="Stark A."/>
            <person name="Kheradpour P."/>
            <person name="Kellis M."/>
            <person name="Flicek P."/>
            <person name="Chen Y."/>
            <person name="Webber C."/>
            <person name="Hardison R."/>
            <person name="Nelson J."/>
            <person name="Hallsworth-Pepin K."/>
            <person name="Delehaunty K."/>
            <person name="Markovic C."/>
            <person name="Minx P."/>
            <person name="Feng Y."/>
            <person name="Kremitzki C."/>
            <person name="Mitreva M."/>
            <person name="Glasscock J."/>
            <person name="Wylie T."/>
            <person name="Wohldmann P."/>
            <person name="Thiru P."/>
            <person name="Nhan M.N."/>
            <person name="Pohl C.S."/>
            <person name="Smith S.M."/>
            <person name="Hou S."/>
            <person name="Nefedov M."/>
            <person name="de Jong P.J."/>
            <person name="Renfree M.B."/>
            <person name="Mardis E.R."/>
            <person name="Wilson R.K."/>
        </authorList>
    </citation>
    <scope>NUCLEOTIDE SEQUENCE [LARGE SCALE GENOMIC DNA]</scope>
    <source>
        <strain evidence="11 12">Glennie</strain>
    </source>
</reference>
<keyword evidence="7" id="KW-0325">Glycoprotein</keyword>
<keyword evidence="12" id="KW-1185">Reference proteome</keyword>
<evidence type="ECO:0000313" key="11">
    <source>
        <dbReference type="Ensembl" id="ENSOANP00000027123.2"/>
    </source>
</evidence>
<comment type="subunit">
    <text evidence="8">Forms homooligomers. Interacts with MEP1B. Interacts with integrin alpha3/ITGA3. Interacts with RICTOR and MTOR. Interacts with ADAM17. Interacts with ECE1.</text>
</comment>
<dbReference type="PROSITE" id="PS00421">
    <property type="entry name" value="TM4_1"/>
    <property type="match status" value="1"/>
</dbReference>
<dbReference type="OMA" id="IAIWIRV"/>
<feature type="disulfide bond" evidence="9">
    <location>
        <begin position="152"/>
        <end position="172"/>
    </location>
</feature>
<evidence type="ECO:0000256" key="7">
    <source>
        <dbReference type="ARBA" id="ARBA00023180"/>
    </source>
</evidence>
<dbReference type="Proteomes" id="UP000002279">
    <property type="component" value="Chromosome 14"/>
</dbReference>
<dbReference type="FunFam" id="1.10.1450.10:FF:000031">
    <property type="entry name" value="Tetraspanin"/>
    <property type="match status" value="1"/>
</dbReference>
<dbReference type="eggNOG" id="KOG3882">
    <property type="taxonomic scope" value="Eukaryota"/>
</dbReference>
<proteinExistence type="inferred from homology"/>
<comment type="similarity">
    <text evidence="2 10">Belongs to the tetraspanin (TM4SF) family.</text>
</comment>
<dbReference type="GeneID" id="100681185"/>
<name>F6SXL2_ORNAN</name>
<dbReference type="PIRSF" id="PIRSF002419">
    <property type="entry name" value="Tetraspanin"/>
    <property type="match status" value="1"/>
</dbReference>
<dbReference type="GO" id="GO:0010468">
    <property type="term" value="P:regulation of gene expression"/>
    <property type="evidence" value="ECO:0007669"/>
    <property type="project" value="Ensembl"/>
</dbReference>
<dbReference type="GO" id="GO:0009986">
    <property type="term" value="C:cell surface"/>
    <property type="evidence" value="ECO:0007669"/>
    <property type="project" value="Ensembl"/>
</dbReference>
<accession>F6SXL2</accession>
<protein>
    <recommendedName>
        <fullName evidence="10">Tetraspanin</fullName>
    </recommendedName>
</protein>
<dbReference type="KEGG" id="oaa:100681185"/>
<dbReference type="AlphaFoldDB" id="F6SXL2"/>
<dbReference type="InterPro" id="IPR000301">
    <property type="entry name" value="Tetraspanin_animals"/>
</dbReference>
<dbReference type="InterPro" id="IPR018503">
    <property type="entry name" value="Tetraspanin_CS"/>
</dbReference>
<dbReference type="Pfam" id="PF00335">
    <property type="entry name" value="Tetraspanin"/>
    <property type="match status" value="1"/>
</dbReference>
<feature type="transmembrane region" description="Helical" evidence="10">
    <location>
        <begin position="85"/>
        <end position="107"/>
    </location>
</feature>
<gene>
    <name evidence="11" type="primary">TSPAN8</name>
</gene>
<dbReference type="GO" id="GO:0007283">
    <property type="term" value="P:spermatogenesis"/>
    <property type="evidence" value="ECO:0007669"/>
    <property type="project" value="Ensembl"/>
</dbReference>
<comment type="subcellular location">
    <subcellularLocation>
        <location evidence="1">Cell membrane</location>
        <topology evidence="1">Multi-pass membrane protein</topology>
    </subcellularLocation>
    <subcellularLocation>
        <location evidence="10">Membrane</location>
        <topology evidence="10">Multi-pass membrane protein</topology>
    </subcellularLocation>
</comment>
<dbReference type="OrthoDB" id="5982705at2759"/>
<keyword evidence="3" id="KW-1003">Cell membrane</keyword>
<evidence type="ECO:0000256" key="9">
    <source>
        <dbReference type="PIRSR" id="PIRSR002419-1"/>
    </source>
</evidence>
<dbReference type="InParanoid" id="F6SXL2"/>
<dbReference type="PANTHER" id="PTHR19282:SF380">
    <property type="entry name" value="TETRASPANIN-8"/>
    <property type="match status" value="1"/>
</dbReference>
<keyword evidence="9" id="KW-1015">Disulfide bond</keyword>
<evidence type="ECO:0000256" key="5">
    <source>
        <dbReference type="ARBA" id="ARBA00022989"/>
    </source>
</evidence>
<dbReference type="SUPFAM" id="SSF48652">
    <property type="entry name" value="Tetraspanin"/>
    <property type="match status" value="1"/>
</dbReference>